<keyword evidence="4" id="KW-0732">Signal</keyword>
<evidence type="ECO:0000256" key="4">
    <source>
        <dbReference type="SAM" id="SignalP"/>
    </source>
</evidence>
<feature type="repeat" description="ANK" evidence="3">
    <location>
        <begin position="436"/>
        <end position="469"/>
    </location>
</feature>
<evidence type="ECO:0000256" key="3">
    <source>
        <dbReference type="PROSITE-ProRule" id="PRU00023"/>
    </source>
</evidence>
<feature type="repeat" description="ANK" evidence="3">
    <location>
        <begin position="330"/>
        <end position="362"/>
    </location>
</feature>
<dbReference type="SUPFAM" id="SSF48403">
    <property type="entry name" value="Ankyrin repeat"/>
    <property type="match status" value="2"/>
</dbReference>
<feature type="repeat" description="ANK" evidence="3">
    <location>
        <begin position="403"/>
        <end position="435"/>
    </location>
</feature>
<feature type="chain" id="PRO_5047422748" evidence="4">
    <location>
        <begin position="22"/>
        <end position="495"/>
    </location>
</feature>
<evidence type="ECO:0000256" key="1">
    <source>
        <dbReference type="ARBA" id="ARBA00022737"/>
    </source>
</evidence>
<protein>
    <submittedName>
        <fullName evidence="5">Ankyrin repeat domain-containing protein</fullName>
    </submittedName>
</protein>
<evidence type="ECO:0000313" key="5">
    <source>
        <dbReference type="EMBL" id="MFD1015182.1"/>
    </source>
</evidence>
<keyword evidence="1" id="KW-0677">Repeat</keyword>
<dbReference type="Pfam" id="PF12796">
    <property type="entry name" value="Ank_2"/>
    <property type="match status" value="3"/>
</dbReference>
<dbReference type="PANTHER" id="PTHR24178:SF9">
    <property type="entry name" value="ANK_REP_REGION DOMAIN-CONTAINING PROTEIN"/>
    <property type="match status" value="1"/>
</dbReference>
<reference evidence="6" key="1">
    <citation type="journal article" date="2019" name="Int. J. Syst. Evol. Microbiol.">
        <title>The Global Catalogue of Microorganisms (GCM) 10K type strain sequencing project: providing services to taxonomists for standard genome sequencing and annotation.</title>
        <authorList>
            <consortium name="The Broad Institute Genomics Platform"/>
            <consortium name="The Broad Institute Genome Sequencing Center for Infectious Disease"/>
            <person name="Wu L."/>
            <person name="Ma J."/>
        </authorList>
    </citation>
    <scope>NUCLEOTIDE SEQUENCE [LARGE SCALE GENOMIC DNA]</scope>
    <source>
        <strain evidence="6">CCUG 56098</strain>
    </source>
</reference>
<dbReference type="PROSITE" id="PS50297">
    <property type="entry name" value="ANK_REP_REGION"/>
    <property type="match status" value="5"/>
</dbReference>
<gene>
    <name evidence="5" type="ORF">ACFQ13_04540</name>
</gene>
<dbReference type="PANTHER" id="PTHR24178">
    <property type="entry name" value="MOLTING PROTEIN MLT-4"/>
    <property type="match status" value="1"/>
</dbReference>
<feature type="repeat" description="ANK" evidence="3">
    <location>
        <begin position="95"/>
        <end position="127"/>
    </location>
</feature>
<dbReference type="InterPro" id="IPR036770">
    <property type="entry name" value="Ankyrin_rpt-contain_sf"/>
</dbReference>
<name>A0ABW3KP12_9FLAO</name>
<feature type="signal peptide" evidence="4">
    <location>
        <begin position="1"/>
        <end position="21"/>
    </location>
</feature>
<keyword evidence="2 3" id="KW-0040">ANK repeat</keyword>
<evidence type="ECO:0000313" key="6">
    <source>
        <dbReference type="Proteomes" id="UP001597086"/>
    </source>
</evidence>
<proteinExistence type="predicted"/>
<sequence>MKILKPLIIVLVLVLALPTHAQKKKENILLNRDFWGTQPSVALVEAKIKEGNNPSEANKGNFDPVVYAILQDAPTATINYLLTQKGNDVNKLTHDGRTYLFWAAYKGNSTIVEQLLKLGAKTDLTDDKGSTVIHFAASAGQQNIEVYELILKENSELVHETNPHGANALLLAAPSDPDFKLTSYFLSKGLSIKSTDNDGNGIFNYAVKKGQLDLLKMLVDKGLTGTDQAFIMAANGARGTTNGVEVYTFLESVGLNPKVTNKEGISPLHIVAARGKDLKVIEYLMAKGLDVSTPDHKGNTAFMNAAGNNNVELVKTLAQHLNAVNNTNKKGQSALTLAVAANSPEVVAYLIDKGFKTDIVDVDGNNLVAYAIGSYSARNKAAFSKKLEILKSNGADVTAVQKNGNTWFHLAVEQNSLDLLKLAVDMNQDINAKNSEGNTALHIAALKAKDTTILKFLVDQGAKKNLVTDFEETAYDLAKENELLSDRNISIEFLK</sequence>
<feature type="repeat" description="ANK" evidence="3">
    <location>
        <begin position="263"/>
        <end position="296"/>
    </location>
</feature>
<keyword evidence="6" id="KW-1185">Reference proteome</keyword>
<dbReference type="SMART" id="SM00248">
    <property type="entry name" value="ANK"/>
    <property type="match status" value="10"/>
</dbReference>
<dbReference type="Gene3D" id="1.25.40.20">
    <property type="entry name" value="Ankyrin repeat-containing domain"/>
    <property type="match status" value="4"/>
</dbReference>
<dbReference type="Proteomes" id="UP001597086">
    <property type="component" value="Unassembled WGS sequence"/>
</dbReference>
<accession>A0ABW3KP12</accession>
<dbReference type="Pfam" id="PF13637">
    <property type="entry name" value="Ank_4"/>
    <property type="match status" value="1"/>
</dbReference>
<comment type="caution">
    <text evidence="5">The sequence shown here is derived from an EMBL/GenBank/DDBJ whole genome shotgun (WGS) entry which is preliminary data.</text>
</comment>
<organism evidence="5 6">
    <name type="scientific">Winogradskyella rapida</name>
    <dbReference type="NCBI Taxonomy" id="549701"/>
    <lineage>
        <taxon>Bacteria</taxon>
        <taxon>Pseudomonadati</taxon>
        <taxon>Bacteroidota</taxon>
        <taxon>Flavobacteriia</taxon>
        <taxon>Flavobacteriales</taxon>
        <taxon>Flavobacteriaceae</taxon>
        <taxon>Winogradskyella</taxon>
    </lineage>
</organism>
<dbReference type="RefSeq" id="WP_386114533.1">
    <property type="nucleotide sequence ID" value="NZ_JBHTKM010000017.1"/>
</dbReference>
<dbReference type="EMBL" id="JBHTKM010000017">
    <property type="protein sequence ID" value="MFD1015182.1"/>
    <property type="molecule type" value="Genomic_DNA"/>
</dbReference>
<dbReference type="PROSITE" id="PS50088">
    <property type="entry name" value="ANK_REPEAT"/>
    <property type="match status" value="5"/>
</dbReference>
<evidence type="ECO:0000256" key="2">
    <source>
        <dbReference type="ARBA" id="ARBA00023043"/>
    </source>
</evidence>
<dbReference type="InterPro" id="IPR002110">
    <property type="entry name" value="Ankyrin_rpt"/>
</dbReference>